<name>A0AAV7MIF3_PLEWA</name>
<reference evidence="2" key="1">
    <citation type="journal article" date="2022" name="bioRxiv">
        <title>Sequencing and chromosome-scale assembly of the giantPleurodeles waltlgenome.</title>
        <authorList>
            <person name="Brown T."/>
            <person name="Elewa A."/>
            <person name="Iarovenko S."/>
            <person name="Subramanian E."/>
            <person name="Araus A.J."/>
            <person name="Petzold A."/>
            <person name="Susuki M."/>
            <person name="Suzuki K.-i.T."/>
            <person name="Hayashi T."/>
            <person name="Toyoda A."/>
            <person name="Oliveira C."/>
            <person name="Osipova E."/>
            <person name="Leigh N.D."/>
            <person name="Simon A."/>
            <person name="Yun M.H."/>
        </authorList>
    </citation>
    <scope>NUCLEOTIDE SEQUENCE</scope>
    <source>
        <strain evidence="2">20211129_DDA</strain>
        <tissue evidence="2">Liver</tissue>
    </source>
</reference>
<organism evidence="2 3">
    <name type="scientific">Pleurodeles waltl</name>
    <name type="common">Iberian ribbed newt</name>
    <dbReference type="NCBI Taxonomy" id="8319"/>
    <lineage>
        <taxon>Eukaryota</taxon>
        <taxon>Metazoa</taxon>
        <taxon>Chordata</taxon>
        <taxon>Craniata</taxon>
        <taxon>Vertebrata</taxon>
        <taxon>Euteleostomi</taxon>
        <taxon>Amphibia</taxon>
        <taxon>Batrachia</taxon>
        <taxon>Caudata</taxon>
        <taxon>Salamandroidea</taxon>
        <taxon>Salamandridae</taxon>
        <taxon>Pleurodelinae</taxon>
        <taxon>Pleurodeles</taxon>
    </lineage>
</organism>
<feature type="region of interest" description="Disordered" evidence="1">
    <location>
        <begin position="1"/>
        <end position="46"/>
    </location>
</feature>
<accession>A0AAV7MIF3</accession>
<comment type="caution">
    <text evidence="2">The sequence shown here is derived from an EMBL/GenBank/DDBJ whole genome shotgun (WGS) entry which is preliminary data.</text>
</comment>
<evidence type="ECO:0000256" key="1">
    <source>
        <dbReference type="SAM" id="MobiDB-lite"/>
    </source>
</evidence>
<sequence length="110" mass="11857">MKGDADEPSVPAPALMEMISEALNDGMQMSPRRRSRRQVTGAGHPRLLPECAIRGLHSRASSGGRVWARSASPVRGVETRASEGARSGRPVCGRRVPDLCVRRSQGPLQD</sequence>
<dbReference type="Proteomes" id="UP001066276">
    <property type="component" value="Chromosome 9"/>
</dbReference>
<dbReference type="AlphaFoldDB" id="A0AAV7MIF3"/>
<protein>
    <submittedName>
        <fullName evidence="2">Uncharacterized protein</fullName>
    </submittedName>
</protein>
<feature type="region of interest" description="Disordered" evidence="1">
    <location>
        <begin position="62"/>
        <end position="93"/>
    </location>
</feature>
<proteinExistence type="predicted"/>
<gene>
    <name evidence="2" type="ORF">NDU88_000290</name>
</gene>
<evidence type="ECO:0000313" key="3">
    <source>
        <dbReference type="Proteomes" id="UP001066276"/>
    </source>
</evidence>
<dbReference type="EMBL" id="JANPWB010000013">
    <property type="protein sequence ID" value="KAJ1102849.1"/>
    <property type="molecule type" value="Genomic_DNA"/>
</dbReference>
<keyword evidence="3" id="KW-1185">Reference proteome</keyword>
<evidence type="ECO:0000313" key="2">
    <source>
        <dbReference type="EMBL" id="KAJ1102849.1"/>
    </source>
</evidence>